<feature type="compositionally biased region" description="Polar residues" evidence="12">
    <location>
        <begin position="336"/>
        <end position="354"/>
    </location>
</feature>
<keyword evidence="15" id="KW-1185">Reference proteome</keyword>
<dbReference type="SUPFAM" id="SSF47954">
    <property type="entry name" value="Cyclin-like"/>
    <property type="match status" value="2"/>
</dbReference>
<dbReference type="InterPro" id="IPR000812">
    <property type="entry name" value="TFIIB"/>
</dbReference>
<comment type="caution">
    <text evidence="14">The sequence shown here is derived from an EMBL/GenBank/DDBJ whole genome shotgun (WGS) entry which is preliminary data.</text>
</comment>
<dbReference type="Proteomes" id="UP000247409">
    <property type="component" value="Unassembled WGS sequence"/>
</dbReference>
<dbReference type="PROSITE" id="PS51134">
    <property type="entry name" value="ZF_TFIIB"/>
    <property type="match status" value="1"/>
</dbReference>
<dbReference type="PRINTS" id="PR00685">
    <property type="entry name" value="TIFACTORIIB"/>
</dbReference>
<dbReference type="InterPro" id="IPR011665">
    <property type="entry name" value="BRF1_TBP-bd_dom"/>
</dbReference>
<dbReference type="InterPro" id="IPR013137">
    <property type="entry name" value="Znf_TFIIB"/>
</dbReference>
<comment type="subcellular location">
    <subcellularLocation>
        <location evidence="1">Nucleus</location>
    </subcellularLocation>
</comment>
<evidence type="ECO:0000256" key="11">
    <source>
        <dbReference type="PROSITE-ProRule" id="PRU00469"/>
    </source>
</evidence>
<dbReference type="GO" id="GO:0017025">
    <property type="term" value="F:TBP-class protein binding"/>
    <property type="evidence" value="ECO:0007669"/>
    <property type="project" value="InterPro"/>
</dbReference>
<name>A0A2V3IX92_9FLOR</name>
<evidence type="ECO:0000256" key="10">
    <source>
        <dbReference type="ARBA" id="ARBA00031009"/>
    </source>
</evidence>
<dbReference type="Gene3D" id="1.20.5.650">
    <property type="entry name" value="Single helix bin"/>
    <property type="match status" value="1"/>
</dbReference>
<feature type="region of interest" description="Disordered" evidence="12">
    <location>
        <begin position="317"/>
        <end position="354"/>
    </location>
</feature>
<evidence type="ECO:0000256" key="2">
    <source>
        <dbReference type="ARBA" id="ARBA00010857"/>
    </source>
</evidence>
<dbReference type="FunFam" id="1.10.472.10:FF:000002">
    <property type="entry name" value="Transcription factor IIIB 90 kDa subunit"/>
    <property type="match status" value="1"/>
</dbReference>
<dbReference type="GO" id="GO:0000995">
    <property type="term" value="F:RNA polymerase III general transcription initiation factor activity"/>
    <property type="evidence" value="ECO:0007669"/>
    <property type="project" value="TreeGrafter"/>
</dbReference>
<dbReference type="Gene3D" id="2.20.25.10">
    <property type="match status" value="1"/>
</dbReference>
<evidence type="ECO:0000313" key="14">
    <source>
        <dbReference type="EMBL" id="PXF46731.1"/>
    </source>
</evidence>
<dbReference type="Gene3D" id="1.10.472.10">
    <property type="entry name" value="Cyclin-like"/>
    <property type="match status" value="2"/>
</dbReference>
<dbReference type="STRING" id="448386.A0A2V3IX92"/>
<evidence type="ECO:0000256" key="7">
    <source>
        <dbReference type="ARBA" id="ARBA00023159"/>
    </source>
</evidence>
<evidence type="ECO:0000256" key="1">
    <source>
        <dbReference type="ARBA" id="ARBA00004123"/>
    </source>
</evidence>
<keyword evidence="6" id="KW-0805">Transcription regulation</keyword>
<dbReference type="PANTHER" id="PTHR11618">
    <property type="entry name" value="TRANSCRIPTION INITIATION FACTOR IIB-RELATED"/>
    <property type="match status" value="1"/>
</dbReference>
<evidence type="ECO:0000313" key="15">
    <source>
        <dbReference type="Proteomes" id="UP000247409"/>
    </source>
</evidence>
<keyword evidence="3" id="KW-0479">Metal-binding</keyword>
<dbReference type="GO" id="GO:0070897">
    <property type="term" value="P:transcription preinitiation complex assembly"/>
    <property type="evidence" value="ECO:0007669"/>
    <property type="project" value="InterPro"/>
</dbReference>
<dbReference type="FunFam" id="1.10.472.10:FF:000007">
    <property type="entry name" value="Transcription factor IIIB 90 kDa subunit"/>
    <property type="match status" value="1"/>
</dbReference>
<dbReference type="Pfam" id="PF08271">
    <property type="entry name" value="Zn_Ribbon_TF"/>
    <property type="match status" value="1"/>
</dbReference>
<dbReference type="GO" id="GO:0005634">
    <property type="term" value="C:nucleus"/>
    <property type="evidence" value="ECO:0007669"/>
    <property type="project" value="UniProtKB-SubCell"/>
</dbReference>
<feature type="compositionally biased region" description="Basic and acidic residues" evidence="12">
    <location>
        <begin position="488"/>
        <end position="504"/>
    </location>
</feature>
<feature type="compositionally biased region" description="Acidic residues" evidence="12">
    <location>
        <begin position="421"/>
        <end position="430"/>
    </location>
</feature>
<dbReference type="GO" id="GO:0008270">
    <property type="term" value="F:zinc ion binding"/>
    <property type="evidence" value="ECO:0007669"/>
    <property type="project" value="UniProtKB-KW"/>
</dbReference>
<protein>
    <recommendedName>
        <fullName evidence="10">B-related factor 1</fullName>
    </recommendedName>
</protein>
<evidence type="ECO:0000256" key="4">
    <source>
        <dbReference type="ARBA" id="ARBA00022771"/>
    </source>
</evidence>
<feature type="compositionally biased region" description="Basic and acidic residues" evidence="12">
    <location>
        <begin position="395"/>
        <end position="420"/>
    </location>
</feature>
<gene>
    <name evidence="14" type="ORF">BWQ96_03557</name>
</gene>
<dbReference type="OrthoDB" id="511529at2759"/>
<sequence>MSAETQKCSACGSYEIDFDAARGQASCMSCGEVLEQNAIVAEVGFVEDARGRSNMVGQHVRADGRSNFASMPGYSARATFTTMLNARHKLRQLVSALKLHQRHTEAAERLFRLAAERNFHRGRRLANVCCACLYAVCRIEKTPHMLLDFADVLETNVYLLGHTFLKFSQVVALNLPVIDPSLYIHRFASKLEFGDKTNAVAMTALRILARMQRDWLSHGRRPSSLCGAALMCAAGMHQFHRSMVDVCRVVRIGNVTLRERLQELNKTPTAGMTAAEIVARGGDDGKISSLNVDGEPIACDPPAFQRSQRLKDLKRKFVEGSGKDGSDVRAEKRQRTGSGFPSAQRQLVQGEGDNTTDVAIQQQMQSVLASVEMQELERESREEEQLDAQVASQAVEKESNTSRETTVEKGEDIDGGKEYQEDLSDLEEEDVNRYFNTEEEYRRKEVLWTEINKDYLEKQERLERMRRERPEDFKRLRPTRKTPKKKNSSSDKAAKAGSKEKKNVPQEPAPPKPSKKLNYAKLKQLAMAAGQQTTTV</sequence>
<evidence type="ECO:0000256" key="5">
    <source>
        <dbReference type="ARBA" id="ARBA00022833"/>
    </source>
</evidence>
<feature type="region of interest" description="Disordered" evidence="12">
    <location>
        <begin position="391"/>
        <end position="431"/>
    </location>
</feature>
<feature type="compositionally biased region" description="Basic and acidic residues" evidence="12">
    <location>
        <begin position="460"/>
        <end position="475"/>
    </location>
</feature>
<dbReference type="AlphaFoldDB" id="A0A2V3IX92"/>
<evidence type="ECO:0000259" key="13">
    <source>
        <dbReference type="PROSITE" id="PS51134"/>
    </source>
</evidence>
<keyword evidence="7" id="KW-0010">Activator</keyword>
<dbReference type="Pfam" id="PF07741">
    <property type="entry name" value="BRF1"/>
    <property type="match status" value="1"/>
</dbReference>
<evidence type="ECO:0000256" key="8">
    <source>
        <dbReference type="ARBA" id="ARBA00023163"/>
    </source>
</evidence>
<dbReference type="InterPro" id="IPR013150">
    <property type="entry name" value="TFIIB_cyclin"/>
</dbReference>
<feature type="compositionally biased region" description="Basic and acidic residues" evidence="12">
    <location>
        <begin position="317"/>
        <end position="334"/>
    </location>
</feature>
<organism evidence="14 15">
    <name type="scientific">Gracilariopsis chorda</name>
    <dbReference type="NCBI Taxonomy" id="448386"/>
    <lineage>
        <taxon>Eukaryota</taxon>
        <taxon>Rhodophyta</taxon>
        <taxon>Florideophyceae</taxon>
        <taxon>Rhodymeniophycidae</taxon>
        <taxon>Gracilariales</taxon>
        <taxon>Gracilariaceae</taxon>
        <taxon>Gracilariopsis</taxon>
    </lineage>
</organism>
<keyword evidence="8" id="KW-0804">Transcription</keyword>
<dbReference type="InterPro" id="IPR036915">
    <property type="entry name" value="Cyclin-like_sf"/>
</dbReference>
<keyword evidence="5" id="KW-0862">Zinc</keyword>
<feature type="compositionally biased region" description="Basic residues" evidence="12">
    <location>
        <begin position="476"/>
        <end position="487"/>
    </location>
</feature>
<dbReference type="EMBL" id="NBIV01000034">
    <property type="protein sequence ID" value="PXF46731.1"/>
    <property type="molecule type" value="Genomic_DNA"/>
</dbReference>
<keyword evidence="9" id="KW-0539">Nucleus</keyword>
<dbReference type="CDD" id="cd20554">
    <property type="entry name" value="CYCLIN_TFIIIB90_rpt2"/>
    <property type="match status" value="1"/>
</dbReference>
<evidence type="ECO:0000256" key="3">
    <source>
        <dbReference type="ARBA" id="ARBA00022723"/>
    </source>
</evidence>
<keyword evidence="4 11" id="KW-0863">Zinc-finger</keyword>
<dbReference type="PANTHER" id="PTHR11618:SF4">
    <property type="entry name" value="TRANSCRIPTION FACTOR IIIB 90 KDA SUBUNIT"/>
    <property type="match status" value="1"/>
</dbReference>
<feature type="region of interest" description="Disordered" evidence="12">
    <location>
        <begin position="460"/>
        <end position="518"/>
    </location>
</feature>
<dbReference type="InterPro" id="IPR013763">
    <property type="entry name" value="Cyclin-like_dom"/>
</dbReference>
<accession>A0A2V3IX92</accession>
<reference evidence="14 15" key="1">
    <citation type="journal article" date="2018" name="Mol. Biol. Evol.">
        <title>Analysis of the draft genome of the red seaweed Gracilariopsis chorda provides insights into genome size evolution in Rhodophyta.</title>
        <authorList>
            <person name="Lee J."/>
            <person name="Yang E.C."/>
            <person name="Graf L."/>
            <person name="Yang J.H."/>
            <person name="Qiu H."/>
            <person name="Zel Zion U."/>
            <person name="Chan C.X."/>
            <person name="Stephens T.G."/>
            <person name="Weber A.P.M."/>
            <person name="Boo G.H."/>
            <person name="Boo S.M."/>
            <person name="Kim K.M."/>
            <person name="Shin Y."/>
            <person name="Jung M."/>
            <person name="Lee S.J."/>
            <person name="Yim H.S."/>
            <person name="Lee J.H."/>
            <person name="Bhattacharya D."/>
            <person name="Yoon H.S."/>
        </authorList>
    </citation>
    <scope>NUCLEOTIDE SEQUENCE [LARGE SCALE GENOMIC DNA]</scope>
    <source>
        <strain evidence="14 15">SKKU-2015</strain>
        <tissue evidence="14">Whole body</tissue>
    </source>
</reference>
<feature type="domain" description="TFIIB-type" evidence="13">
    <location>
        <begin position="4"/>
        <end position="35"/>
    </location>
</feature>
<comment type="similarity">
    <text evidence="2">Belongs to the TFIIB family.</text>
</comment>
<dbReference type="GO" id="GO:0097550">
    <property type="term" value="C:transcription preinitiation complex"/>
    <property type="evidence" value="ECO:0007669"/>
    <property type="project" value="TreeGrafter"/>
</dbReference>
<dbReference type="GO" id="GO:0001006">
    <property type="term" value="F:RNA polymerase III type 3 promoter sequence-specific DNA binding"/>
    <property type="evidence" value="ECO:0007669"/>
    <property type="project" value="TreeGrafter"/>
</dbReference>
<dbReference type="GO" id="GO:0000126">
    <property type="term" value="C:transcription factor TFIIIB complex"/>
    <property type="evidence" value="ECO:0007669"/>
    <property type="project" value="TreeGrafter"/>
</dbReference>
<dbReference type="CDD" id="cd20553">
    <property type="entry name" value="CYCLIN_TFIIIB90_rpt1"/>
    <property type="match status" value="1"/>
</dbReference>
<dbReference type="Pfam" id="PF00382">
    <property type="entry name" value="TFIIB"/>
    <property type="match status" value="2"/>
</dbReference>
<evidence type="ECO:0000256" key="6">
    <source>
        <dbReference type="ARBA" id="ARBA00023015"/>
    </source>
</evidence>
<dbReference type="SMART" id="SM00385">
    <property type="entry name" value="CYCLIN"/>
    <property type="match status" value="2"/>
</dbReference>
<proteinExistence type="inferred from homology"/>
<evidence type="ECO:0000256" key="9">
    <source>
        <dbReference type="ARBA" id="ARBA00023242"/>
    </source>
</evidence>
<dbReference type="SUPFAM" id="SSF57783">
    <property type="entry name" value="Zinc beta-ribbon"/>
    <property type="match status" value="1"/>
</dbReference>
<evidence type="ECO:0000256" key="12">
    <source>
        <dbReference type="SAM" id="MobiDB-lite"/>
    </source>
</evidence>